<dbReference type="AlphaFoldDB" id="A0A7J7SR51"/>
<evidence type="ECO:0000256" key="1">
    <source>
        <dbReference type="SAM" id="MobiDB-lite"/>
    </source>
</evidence>
<evidence type="ECO:0000313" key="4">
    <source>
        <dbReference type="Proteomes" id="UP000527355"/>
    </source>
</evidence>
<keyword evidence="2" id="KW-0472">Membrane</keyword>
<evidence type="ECO:0000313" key="3">
    <source>
        <dbReference type="EMBL" id="KAF6290932.1"/>
    </source>
</evidence>
<organism evidence="3 4">
    <name type="scientific">Myotis myotis</name>
    <name type="common">Greater mouse-eared bat</name>
    <name type="synonym">Vespertilio myotis</name>
    <dbReference type="NCBI Taxonomy" id="51298"/>
    <lineage>
        <taxon>Eukaryota</taxon>
        <taxon>Metazoa</taxon>
        <taxon>Chordata</taxon>
        <taxon>Craniata</taxon>
        <taxon>Vertebrata</taxon>
        <taxon>Euteleostomi</taxon>
        <taxon>Mammalia</taxon>
        <taxon>Eutheria</taxon>
        <taxon>Laurasiatheria</taxon>
        <taxon>Chiroptera</taxon>
        <taxon>Yangochiroptera</taxon>
        <taxon>Vespertilionidae</taxon>
        <taxon>Myotis</taxon>
    </lineage>
</organism>
<name>A0A7J7SR51_MYOMY</name>
<proteinExistence type="predicted"/>
<feature type="compositionally biased region" description="Low complexity" evidence="1">
    <location>
        <begin position="11"/>
        <end position="24"/>
    </location>
</feature>
<evidence type="ECO:0000256" key="2">
    <source>
        <dbReference type="SAM" id="Phobius"/>
    </source>
</evidence>
<feature type="transmembrane region" description="Helical" evidence="2">
    <location>
        <begin position="46"/>
        <end position="66"/>
    </location>
</feature>
<dbReference type="Proteomes" id="UP000527355">
    <property type="component" value="Unassembled WGS sequence"/>
</dbReference>
<keyword evidence="2" id="KW-0812">Transmembrane</keyword>
<sequence length="124" mass="14304">MPGPPDQRACPESPSPDSSLSSGLPSPPVSLTYLSSQYESQFQFDIFAFLTWAFFVVVQKKIFFFFREEGRGRETSMMRIIEGLPPARLWDVQREAERVCRLLHTHTTHHTTHTPHTHILCRMS</sequence>
<dbReference type="EMBL" id="JABWUV010000018">
    <property type="protein sequence ID" value="KAF6290932.1"/>
    <property type="molecule type" value="Genomic_DNA"/>
</dbReference>
<accession>A0A7J7SR51</accession>
<protein>
    <submittedName>
        <fullName evidence="3">Uncharacterized protein</fullName>
    </submittedName>
</protein>
<feature type="region of interest" description="Disordered" evidence="1">
    <location>
        <begin position="1"/>
        <end position="25"/>
    </location>
</feature>
<keyword evidence="4" id="KW-1185">Reference proteome</keyword>
<gene>
    <name evidence="3" type="ORF">mMyoMyo1_009323</name>
</gene>
<reference evidence="3 4" key="1">
    <citation type="journal article" date="2020" name="Nature">
        <title>Six reference-quality genomes reveal evolution of bat adaptations.</title>
        <authorList>
            <person name="Jebb D."/>
            <person name="Huang Z."/>
            <person name="Pippel M."/>
            <person name="Hughes G.M."/>
            <person name="Lavrichenko K."/>
            <person name="Devanna P."/>
            <person name="Winkler S."/>
            <person name="Jermiin L.S."/>
            <person name="Skirmuntt E.C."/>
            <person name="Katzourakis A."/>
            <person name="Burkitt-Gray L."/>
            <person name="Ray D.A."/>
            <person name="Sullivan K.A.M."/>
            <person name="Roscito J.G."/>
            <person name="Kirilenko B.M."/>
            <person name="Davalos L.M."/>
            <person name="Corthals A.P."/>
            <person name="Power M.L."/>
            <person name="Jones G."/>
            <person name="Ransome R.D."/>
            <person name="Dechmann D.K.N."/>
            <person name="Locatelli A.G."/>
            <person name="Puechmaille S.J."/>
            <person name="Fedrigo O."/>
            <person name="Jarvis E.D."/>
            <person name="Hiller M."/>
            <person name="Vernes S.C."/>
            <person name="Myers E.W."/>
            <person name="Teeling E.C."/>
        </authorList>
    </citation>
    <scope>NUCLEOTIDE SEQUENCE [LARGE SCALE GENOMIC DNA]</scope>
    <source>
        <strain evidence="3">MMyoMyo1</strain>
        <tissue evidence="3">Flight muscle</tissue>
    </source>
</reference>
<comment type="caution">
    <text evidence="3">The sequence shown here is derived from an EMBL/GenBank/DDBJ whole genome shotgun (WGS) entry which is preliminary data.</text>
</comment>
<keyword evidence="2" id="KW-1133">Transmembrane helix</keyword>